<name>A0A9W7YCC6_9FUNG</name>
<dbReference type="InterPro" id="IPR050327">
    <property type="entry name" value="Proton-linked_MCT"/>
</dbReference>
<dbReference type="EMBL" id="JANBOI010000001">
    <property type="protein sequence ID" value="KAJ1736253.1"/>
    <property type="molecule type" value="Genomic_DNA"/>
</dbReference>
<evidence type="ECO:0000313" key="6">
    <source>
        <dbReference type="EMBL" id="KAJ1736253.1"/>
    </source>
</evidence>
<dbReference type="PANTHER" id="PTHR11360:SF284">
    <property type="entry name" value="EG:103B4.3 PROTEIN-RELATED"/>
    <property type="match status" value="1"/>
</dbReference>
<gene>
    <name evidence="6" type="ORF">LPJ61_000037</name>
</gene>
<evidence type="ECO:0000313" key="7">
    <source>
        <dbReference type="Proteomes" id="UP001143981"/>
    </source>
</evidence>
<reference evidence="6" key="1">
    <citation type="submission" date="2022-07" db="EMBL/GenBank/DDBJ databases">
        <title>Phylogenomic reconstructions and comparative analyses of Kickxellomycotina fungi.</title>
        <authorList>
            <person name="Reynolds N.K."/>
            <person name="Stajich J.E."/>
            <person name="Barry K."/>
            <person name="Grigoriev I.V."/>
            <person name="Crous P."/>
            <person name="Smith M.E."/>
        </authorList>
    </citation>
    <scope>NUCLEOTIDE SEQUENCE</scope>
    <source>
        <strain evidence="6">BCRC 34381</strain>
    </source>
</reference>
<sequence length="433" mass="45642">MSISGREVQDKDGPLLGTEADEDGCTQVEAGQEFPPYTRYLVVAGSFVIQGLACGVVHAWGVQLEYLASHEYAGDDAKIRTLSYVGALMFFGIYFWGMPAGWIAEVWSYPKLCLIGTVIMALGQLLASFCKEPWQLCLAEGVVFGIGIGLVYGPASTAPARWFTKHRGLATGIAVAGVGVGGLAIAPLTEFLMHKTSVAWSQRITAIYILVLGAISSMAVRVPAQDRSRSFRSFDWRSFGSARFAIHTVMVFFVTAAYIVPYMFLPKFWVQHGISPSDASVLIALANVASSVGRVAVGFAADYIGALNSLMIVLVAAAAACLAVWPFATSFGSGLAMGLFYGFSSGGYWTLLPLAAASLFGIDRLASNAGTFYSVSAVGAWLGTPVADAILSGPGGGIDYLGMSLYTGALWAAALAAAVANRWLVSPKVLAKA</sequence>
<dbReference type="PROSITE" id="PS50850">
    <property type="entry name" value="MFS"/>
    <property type="match status" value="1"/>
</dbReference>
<keyword evidence="4" id="KW-1133">Transmembrane helix</keyword>
<dbReference type="Pfam" id="PF07690">
    <property type="entry name" value="MFS_1"/>
    <property type="match status" value="1"/>
</dbReference>
<dbReference type="Gene3D" id="1.20.1250.20">
    <property type="entry name" value="MFS general substrate transporter like domains"/>
    <property type="match status" value="1"/>
</dbReference>
<evidence type="ECO:0000259" key="5">
    <source>
        <dbReference type="PROSITE" id="PS50850"/>
    </source>
</evidence>
<dbReference type="SUPFAM" id="SSF103473">
    <property type="entry name" value="MFS general substrate transporter"/>
    <property type="match status" value="1"/>
</dbReference>
<comment type="subcellular location">
    <subcellularLocation>
        <location evidence="1">Membrane</location>
        <topology evidence="1">Multi-pass membrane protein</topology>
    </subcellularLocation>
</comment>
<dbReference type="Proteomes" id="UP001143981">
    <property type="component" value="Unassembled WGS sequence"/>
</dbReference>
<keyword evidence="4" id="KW-0812">Transmembrane</keyword>
<feature type="transmembrane region" description="Helical" evidence="4">
    <location>
        <begin position="133"/>
        <end position="155"/>
    </location>
</feature>
<feature type="domain" description="Major facilitator superfamily (MFS) profile" evidence="5">
    <location>
        <begin position="39"/>
        <end position="430"/>
    </location>
</feature>
<dbReference type="AlphaFoldDB" id="A0A9W7YCC6"/>
<dbReference type="PANTHER" id="PTHR11360">
    <property type="entry name" value="MONOCARBOXYLATE TRANSPORTER"/>
    <property type="match status" value="1"/>
</dbReference>
<feature type="transmembrane region" description="Helical" evidence="4">
    <location>
        <begin position="109"/>
        <end position="127"/>
    </location>
</feature>
<feature type="transmembrane region" description="Helical" evidence="4">
    <location>
        <begin position="403"/>
        <end position="425"/>
    </location>
</feature>
<evidence type="ECO:0000256" key="3">
    <source>
        <dbReference type="SAM" id="MobiDB-lite"/>
    </source>
</evidence>
<evidence type="ECO:0000256" key="4">
    <source>
        <dbReference type="SAM" id="Phobius"/>
    </source>
</evidence>
<feature type="transmembrane region" description="Helical" evidence="4">
    <location>
        <begin position="81"/>
        <end position="97"/>
    </location>
</feature>
<evidence type="ECO:0000256" key="2">
    <source>
        <dbReference type="ARBA" id="ARBA00006727"/>
    </source>
</evidence>
<comment type="caution">
    <text evidence="6">The sequence shown here is derived from an EMBL/GenBank/DDBJ whole genome shotgun (WGS) entry which is preliminary data.</text>
</comment>
<dbReference type="InterPro" id="IPR020846">
    <property type="entry name" value="MFS_dom"/>
</dbReference>
<dbReference type="InterPro" id="IPR011701">
    <property type="entry name" value="MFS"/>
</dbReference>
<dbReference type="InterPro" id="IPR036259">
    <property type="entry name" value="MFS_trans_sf"/>
</dbReference>
<protein>
    <recommendedName>
        <fullName evidence="5">Major facilitator superfamily (MFS) profile domain-containing protein</fullName>
    </recommendedName>
</protein>
<organism evidence="6 7">
    <name type="scientific">Coemansia biformis</name>
    <dbReference type="NCBI Taxonomy" id="1286918"/>
    <lineage>
        <taxon>Eukaryota</taxon>
        <taxon>Fungi</taxon>
        <taxon>Fungi incertae sedis</taxon>
        <taxon>Zoopagomycota</taxon>
        <taxon>Kickxellomycotina</taxon>
        <taxon>Kickxellomycetes</taxon>
        <taxon>Kickxellales</taxon>
        <taxon>Kickxellaceae</taxon>
        <taxon>Coemansia</taxon>
    </lineage>
</organism>
<keyword evidence="7" id="KW-1185">Reference proteome</keyword>
<dbReference type="GO" id="GO:0016020">
    <property type="term" value="C:membrane"/>
    <property type="evidence" value="ECO:0007669"/>
    <property type="project" value="UniProtKB-SubCell"/>
</dbReference>
<feature type="transmembrane region" description="Helical" evidence="4">
    <location>
        <begin position="340"/>
        <end position="360"/>
    </location>
</feature>
<feature type="transmembrane region" description="Helical" evidence="4">
    <location>
        <begin position="206"/>
        <end position="224"/>
    </location>
</feature>
<feature type="transmembrane region" description="Helical" evidence="4">
    <location>
        <begin position="309"/>
        <end position="328"/>
    </location>
</feature>
<feature type="region of interest" description="Disordered" evidence="3">
    <location>
        <begin position="1"/>
        <end position="22"/>
    </location>
</feature>
<feature type="transmembrane region" description="Helical" evidence="4">
    <location>
        <begin position="167"/>
        <end position="186"/>
    </location>
</feature>
<feature type="transmembrane region" description="Helical" evidence="4">
    <location>
        <begin position="244"/>
        <end position="264"/>
    </location>
</feature>
<evidence type="ECO:0000256" key="1">
    <source>
        <dbReference type="ARBA" id="ARBA00004141"/>
    </source>
</evidence>
<keyword evidence="4" id="KW-0472">Membrane</keyword>
<dbReference type="GO" id="GO:0022857">
    <property type="term" value="F:transmembrane transporter activity"/>
    <property type="evidence" value="ECO:0007669"/>
    <property type="project" value="InterPro"/>
</dbReference>
<dbReference type="OrthoDB" id="2213137at2759"/>
<feature type="transmembrane region" description="Helical" evidence="4">
    <location>
        <begin position="279"/>
        <end position="297"/>
    </location>
</feature>
<feature type="transmembrane region" description="Helical" evidence="4">
    <location>
        <begin position="372"/>
        <end position="391"/>
    </location>
</feature>
<accession>A0A9W7YCC6</accession>
<proteinExistence type="inferred from homology"/>
<feature type="transmembrane region" description="Helical" evidence="4">
    <location>
        <begin position="40"/>
        <end position="61"/>
    </location>
</feature>
<comment type="similarity">
    <text evidence="2">Belongs to the major facilitator superfamily. Monocarboxylate porter (TC 2.A.1.13) family.</text>
</comment>